<dbReference type="RefSeq" id="WP_165326467.1">
    <property type="nucleotide sequence ID" value="NZ_CP049109.1"/>
</dbReference>
<dbReference type="EC" id="2.8.1.12" evidence="3"/>
<comment type="catalytic activity">
    <reaction evidence="12">
        <text>2 [molybdopterin-synthase sulfur-carrier protein]-C-terminal-Gly-aminoethanethioate + cyclic pyranopterin phosphate + H2O = molybdopterin + 2 [molybdopterin-synthase sulfur-carrier protein]-C-terminal Gly-Gly + 2 H(+)</text>
        <dbReference type="Rhea" id="RHEA:26333"/>
        <dbReference type="Rhea" id="RHEA-COMP:12202"/>
        <dbReference type="Rhea" id="RHEA-COMP:19907"/>
        <dbReference type="ChEBI" id="CHEBI:15377"/>
        <dbReference type="ChEBI" id="CHEBI:15378"/>
        <dbReference type="ChEBI" id="CHEBI:58698"/>
        <dbReference type="ChEBI" id="CHEBI:59648"/>
        <dbReference type="ChEBI" id="CHEBI:90778"/>
        <dbReference type="ChEBI" id="CHEBI:232372"/>
        <dbReference type="EC" id="2.8.1.12"/>
    </reaction>
</comment>
<evidence type="ECO:0000256" key="11">
    <source>
        <dbReference type="ARBA" id="ARBA00032474"/>
    </source>
</evidence>
<evidence type="ECO:0000313" key="13">
    <source>
        <dbReference type="EMBL" id="QIG79466.1"/>
    </source>
</evidence>
<name>A0A6G6Y4G7_9SPHN</name>
<comment type="function">
    <text evidence="6">Converts molybdopterin precursor Z into molybdopterin. This requires the incorporation of two sulfur atoms into precursor Z to generate a dithiolene group. The sulfur is provided by MoaD.</text>
</comment>
<evidence type="ECO:0000256" key="4">
    <source>
        <dbReference type="ARBA" id="ARBA00013858"/>
    </source>
</evidence>
<evidence type="ECO:0000313" key="14">
    <source>
        <dbReference type="Proteomes" id="UP000501568"/>
    </source>
</evidence>
<evidence type="ECO:0000256" key="3">
    <source>
        <dbReference type="ARBA" id="ARBA00011950"/>
    </source>
</evidence>
<sequence length="148" mass="15977">MIRVSVQPAPIELGIEVAALEERGAGGVATFTGVVRGDDGVTELMLEHYPGMTEAALVNLAEAAFERWELKGVTIVHRIGAMVPGDRIVFVGTAASHRKEALEACAYLIDRLKTDAPFWKREKLGGESRWVEARGSDADAAGKWDGED</sequence>
<evidence type="ECO:0000256" key="6">
    <source>
        <dbReference type="ARBA" id="ARBA00025448"/>
    </source>
</evidence>
<dbReference type="AlphaFoldDB" id="A0A6G6Y4G7"/>
<evidence type="ECO:0000256" key="8">
    <source>
        <dbReference type="ARBA" id="ARBA00029745"/>
    </source>
</evidence>
<dbReference type="PANTHER" id="PTHR23404">
    <property type="entry name" value="MOLYBDOPTERIN SYNTHASE RELATED"/>
    <property type="match status" value="1"/>
</dbReference>
<dbReference type="InterPro" id="IPR003448">
    <property type="entry name" value="Mopterin_biosynth_MoaE"/>
</dbReference>
<gene>
    <name evidence="13" type="ORF">G5C33_06470</name>
</gene>
<evidence type="ECO:0000256" key="7">
    <source>
        <dbReference type="ARBA" id="ARBA00026066"/>
    </source>
</evidence>
<dbReference type="GO" id="GO:0006777">
    <property type="term" value="P:Mo-molybdopterin cofactor biosynthetic process"/>
    <property type="evidence" value="ECO:0007669"/>
    <property type="project" value="UniProtKB-KW"/>
</dbReference>
<dbReference type="InterPro" id="IPR036563">
    <property type="entry name" value="MoaE_sf"/>
</dbReference>
<dbReference type="SUPFAM" id="SSF54690">
    <property type="entry name" value="Molybdopterin synthase subunit MoaE"/>
    <property type="match status" value="1"/>
</dbReference>
<dbReference type="KEGG" id="spzr:G5C33_06470"/>
<proteinExistence type="inferred from homology"/>
<dbReference type="UniPathway" id="UPA00344"/>
<comment type="similarity">
    <text evidence="2">Belongs to the MoaE family.</text>
</comment>
<evidence type="ECO:0000256" key="12">
    <source>
        <dbReference type="ARBA" id="ARBA00049878"/>
    </source>
</evidence>
<dbReference type="Proteomes" id="UP000501568">
    <property type="component" value="Chromosome"/>
</dbReference>
<dbReference type="CDD" id="cd00756">
    <property type="entry name" value="MoaE"/>
    <property type="match status" value="1"/>
</dbReference>
<organism evidence="13 14">
    <name type="scientific">Stakelama tenebrarum</name>
    <dbReference type="NCBI Taxonomy" id="2711215"/>
    <lineage>
        <taxon>Bacteria</taxon>
        <taxon>Pseudomonadati</taxon>
        <taxon>Pseudomonadota</taxon>
        <taxon>Alphaproteobacteria</taxon>
        <taxon>Sphingomonadales</taxon>
        <taxon>Sphingomonadaceae</taxon>
        <taxon>Stakelama</taxon>
    </lineage>
</organism>
<reference evidence="13 14" key="1">
    <citation type="submission" date="2020-02" db="EMBL/GenBank/DDBJ databases">
        <authorList>
            <person name="Zheng R.K."/>
            <person name="Sun C.M."/>
        </authorList>
    </citation>
    <scope>NUCLEOTIDE SEQUENCE [LARGE SCALE GENOMIC DNA]</scope>
    <source>
        <strain evidence="14">zrk23</strain>
    </source>
</reference>
<dbReference type="GO" id="GO:0030366">
    <property type="term" value="F:molybdopterin synthase activity"/>
    <property type="evidence" value="ECO:0007669"/>
    <property type="project" value="UniProtKB-EC"/>
</dbReference>
<evidence type="ECO:0000256" key="2">
    <source>
        <dbReference type="ARBA" id="ARBA00005426"/>
    </source>
</evidence>
<comment type="subunit">
    <text evidence="7">Heterotetramer of 2 MoaD subunits and 2 MoaE subunits. Also stable as homodimer. The enzyme changes between these two forms during catalysis.</text>
</comment>
<dbReference type="Gene3D" id="3.90.1170.40">
    <property type="entry name" value="Molybdopterin biosynthesis MoaE subunit"/>
    <property type="match status" value="1"/>
</dbReference>
<dbReference type="Pfam" id="PF02391">
    <property type="entry name" value="MoaE"/>
    <property type="match status" value="1"/>
</dbReference>
<dbReference type="EMBL" id="CP049109">
    <property type="protein sequence ID" value="QIG79466.1"/>
    <property type="molecule type" value="Genomic_DNA"/>
</dbReference>
<protein>
    <recommendedName>
        <fullName evidence="4">Molybdopterin synthase catalytic subunit</fullName>
        <ecNumber evidence="3">2.8.1.12</ecNumber>
    </recommendedName>
    <alternativeName>
        <fullName evidence="10">MPT synthase subunit 2</fullName>
    </alternativeName>
    <alternativeName>
        <fullName evidence="8">Molybdenum cofactor biosynthesis protein E</fullName>
    </alternativeName>
    <alternativeName>
        <fullName evidence="9">Molybdopterin-converting factor large subunit</fullName>
    </alternativeName>
    <alternativeName>
        <fullName evidence="11">Molybdopterin-converting factor subunit 2</fullName>
    </alternativeName>
</protein>
<keyword evidence="5" id="KW-0501">Molybdenum cofactor biosynthesis</keyword>
<keyword evidence="14" id="KW-1185">Reference proteome</keyword>
<evidence type="ECO:0000256" key="10">
    <source>
        <dbReference type="ARBA" id="ARBA00030781"/>
    </source>
</evidence>
<comment type="pathway">
    <text evidence="1">Cofactor biosynthesis; molybdopterin biosynthesis.</text>
</comment>
<accession>A0A6G6Y4G7</accession>
<evidence type="ECO:0000256" key="9">
    <source>
        <dbReference type="ARBA" id="ARBA00030407"/>
    </source>
</evidence>
<evidence type="ECO:0000256" key="1">
    <source>
        <dbReference type="ARBA" id="ARBA00005046"/>
    </source>
</evidence>
<evidence type="ECO:0000256" key="5">
    <source>
        <dbReference type="ARBA" id="ARBA00023150"/>
    </source>
</evidence>